<dbReference type="Gene3D" id="2.40.37.10">
    <property type="entry name" value="Lyase, Ornithine Decarboxylase, Chain A, domain 1"/>
    <property type="match status" value="1"/>
</dbReference>
<dbReference type="UniPathway" id="UPA00042">
    <property type="reaction ID" value="UER00497"/>
</dbReference>
<keyword evidence="4 6" id="KW-0663">Pyridoxal phosphate</keyword>
<feature type="active site" description="Proton acceptor; specific for L-alanine" evidence="6">
    <location>
        <position position="267"/>
    </location>
</feature>
<comment type="function">
    <text evidence="6">Catalyzes the interconversion of L-alanine and D-alanine. May also act on other amino acids.</text>
</comment>
<dbReference type="PANTHER" id="PTHR30511">
    <property type="entry name" value="ALANINE RACEMASE"/>
    <property type="match status" value="1"/>
</dbReference>
<keyword evidence="11" id="KW-1185">Reference proteome</keyword>
<evidence type="ECO:0000256" key="7">
    <source>
        <dbReference type="PIRSR" id="PIRSR600821-50"/>
    </source>
</evidence>
<dbReference type="Proteomes" id="UP000217076">
    <property type="component" value="Unassembled WGS sequence"/>
</dbReference>
<evidence type="ECO:0000313" key="10">
    <source>
        <dbReference type="EMBL" id="SDH26372.1"/>
    </source>
</evidence>
<evidence type="ECO:0000256" key="4">
    <source>
        <dbReference type="ARBA" id="ARBA00022898"/>
    </source>
</evidence>
<evidence type="ECO:0000256" key="1">
    <source>
        <dbReference type="ARBA" id="ARBA00000316"/>
    </source>
</evidence>
<sequence>MSPFAGSDPAANALLTIDLGALVANWRTLAGQLAGGGQCAAVVKADAYGTGAARVGPALAAAGCRVFFVAQLAEAEALKPLLPEGCEVWVLGGPLPGTVERFLAAGVAPVLNTPWQIALWRDEAPPGSPCALHVDTGMSRLGLEPAELEALLADASAPLAALAPRHLISHLVSAEDPAASVNRAQLELFDRLLAATRRVVPDIAGCLANSSGIFLGPKAHHALARPGVALYGANPTPDQPNPMRPVVRLDAKILQVRHVDAPRTVGYGATHRVAGPTRLATVGVGYADGYPRVLSSRAHGLVAGQVVPLVGRVSMDLATFDVTGVPAEALVPGAPLTLLGGQDADGVAVPETSLDHVAEQAGTIAYEILTSLGRRYARRYIDP</sequence>
<dbReference type="SUPFAM" id="SSF51419">
    <property type="entry name" value="PLP-binding barrel"/>
    <property type="match status" value="1"/>
</dbReference>
<evidence type="ECO:0000256" key="8">
    <source>
        <dbReference type="PIRSR" id="PIRSR600821-52"/>
    </source>
</evidence>
<dbReference type="InterPro" id="IPR011079">
    <property type="entry name" value="Ala_racemase_C"/>
</dbReference>
<feature type="active site" description="Proton acceptor; specific for D-alanine" evidence="6">
    <location>
        <position position="44"/>
    </location>
</feature>
<evidence type="ECO:0000259" key="9">
    <source>
        <dbReference type="SMART" id="SM01005"/>
    </source>
</evidence>
<name>A0A1G8AZE3_9PROT</name>
<dbReference type="Gene3D" id="3.20.20.10">
    <property type="entry name" value="Alanine racemase"/>
    <property type="match status" value="1"/>
</dbReference>
<dbReference type="PANTHER" id="PTHR30511:SF0">
    <property type="entry name" value="ALANINE RACEMASE, CATABOLIC-RELATED"/>
    <property type="match status" value="1"/>
</dbReference>
<accession>A0A1G8AZE3</accession>
<dbReference type="SUPFAM" id="SSF50621">
    <property type="entry name" value="Alanine racemase C-terminal domain-like"/>
    <property type="match status" value="1"/>
</dbReference>
<evidence type="ECO:0000313" key="11">
    <source>
        <dbReference type="Proteomes" id="UP000217076"/>
    </source>
</evidence>
<evidence type="ECO:0000256" key="6">
    <source>
        <dbReference type="HAMAP-Rule" id="MF_01201"/>
    </source>
</evidence>
<feature type="domain" description="Alanine racemase C-terminal" evidence="9">
    <location>
        <begin position="246"/>
        <end position="381"/>
    </location>
</feature>
<reference evidence="11" key="1">
    <citation type="submission" date="2016-10" db="EMBL/GenBank/DDBJ databases">
        <authorList>
            <person name="Varghese N."/>
            <person name="Submissions S."/>
        </authorList>
    </citation>
    <scope>NUCLEOTIDE SEQUENCE [LARGE SCALE GENOMIC DNA]</scope>
    <source>
        <strain evidence="11">930I</strain>
    </source>
</reference>
<evidence type="ECO:0000256" key="5">
    <source>
        <dbReference type="ARBA" id="ARBA00023235"/>
    </source>
</evidence>
<dbReference type="CDD" id="cd00430">
    <property type="entry name" value="PLPDE_III_AR"/>
    <property type="match status" value="1"/>
</dbReference>
<feature type="modified residue" description="N6-(pyridoxal phosphate)lysine" evidence="6 7">
    <location>
        <position position="44"/>
    </location>
</feature>
<dbReference type="GO" id="GO:0030170">
    <property type="term" value="F:pyridoxal phosphate binding"/>
    <property type="evidence" value="ECO:0007669"/>
    <property type="project" value="UniProtKB-UniRule"/>
</dbReference>
<dbReference type="InterPro" id="IPR009006">
    <property type="entry name" value="Ala_racemase/Decarboxylase_C"/>
</dbReference>
<dbReference type="InterPro" id="IPR000821">
    <property type="entry name" value="Ala_racemase"/>
</dbReference>
<dbReference type="InterPro" id="IPR029066">
    <property type="entry name" value="PLP-binding_barrel"/>
</dbReference>
<comment type="catalytic activity">
    <reaction evidence="1 6">
        <text>L-alanine = D-alanine</text>
        <dbReference type="Rhea" id="RHEA:20249"/>
        <dbReference type="ChEBI" id="CHEBI:57416"/>
        <dbReference type="ChEBI" id="CHEBI:57972"/>
        <dbReference type="EC" id="5.1.1.1"/>
    </reaction>
</comment>
<feature type="binding site" evidence="6 8">
    <location>
        <position position="315"/>
    </location>
    <ligand>
        <name>substrate</name>
    </ligand>
</feature>
<gene>
    <name evidence="10" type="ORF">SAMN05421742_105158</name>
</gene>
<comment type="similarity">
    <text evidence="6">Belongs to the alanine racemase family.</text>
</comment>
<keyword evidence="5 6" id="KW-0413">Isomerase</keyword>
<dbReference type="STRING" id="83401.SAMN05421742_105158"/>
<dbReference type="OrthoDB" id="9813814at2"/>
<dbReference type="NCBIfam" id="TIGR00492">
    <property type="entry name" value="alr"/>
    <property type="match status" value="1"/>
</dbReference>
<comment type="cofactor">
    <cofactor evidence="2 6 7">
        <name>pyridoxal 5'-phosphate</name>
        <dbReference type="ChEBI" id="CHEBI:597326"/>
    </cofactor>
</comment>
<comment type="pathway">
    <text evidence="6">Amino-acid biosynthesis; D-alanine biosynthesis; D-alanine from L-alanine: step 1/1.</text>
</comment>
<dbReference type="SMART" id="SM01005">
    <property type="entry name" value="Ala_racemase_C"/>
    <property type="match status" value="1"/>
</dbReference>
<dbReference type="HAMAP" id="MF_01201">
    <property type="entry name" value="Ala_racemase"/>
    <property type="match status" value="1"/>
</dbReference>
<evidence type="ECO:0000256" key="3">
    <source>
        <dbReference type="ARBA" id="ARBA00013089"/>
    </source>
</evidence>
<protein>
    <recommendedName>
        <fullName evidence="3 6">Alanine racemase</fullName>
        <ecNumber evidence="3 6">5.1.1.1</ecNumber>
    </recommendedName>
</protein>
<proteinExistence type="inferred from homology"/>
<dbReference type="Pfam" id="PF00842">
    <property type="entry name" value="Ala_racemase_C"/>
    <property type="match status" value="1"/>
</dbReference>
<dbReference type="EC" id="5.1.1.1" evidence="3 6"/>
<dbReference type="AlphaFoldDB" id="A0A1G8AZE3"/>
<dbReference type="RefSeq" id="WP_092618794.1">
    <property type="nucleotide sequence ID" value="NZ_FNCV01000005.1"/>
</dbReference>
<dbReference type="GO" id="GO:0030632">
    <property type="term" value="P:D-alanine biosynthetic process"/>
    <property type="evidence" value="ECO:0007669"/>
    <property type="project" value="UniProtKB-UniRule"/>
</dbReference>
<dbReference type="EMBL" id="FNCV01000005">
    <property type="protein sequence ID" value="SDH26372.1"/>
    <property type="molecule type" value="Genomic_DNA"/>
</dbReference>
<organism evidence="10 11">
    <name type="scientific">Roseospirillum parvum</name>
    <dbReference type="NCBI Taxonomy" id="83401"/>
    <lineage>
        <taxon>Bacteria</taxon>
        <taxon>Pseudomonadati</taxon>
        <taxon>Pseudomonadota</taxon>
        <taxon>Alphaproteobacteria</taxon>
        <taxon>Rhodospirillales</taxon>
        <taxon>Rhodospirillaceae</taxon>
        <taxon>Roseospirillum</taxon>
    </lineage>
</organism>
<feature type="binding site" evidence="6 8">
    <location>
        <position position="140"/>
    </location>
    <ligand>
        <name>substrate</name>
    </ligand>
</feature>
<dbReference type="Pfam" id="PF01168">
    <property type="entry name" value="Ala_racemase_N"/>
    <property type="match status" value="1"/>
</dbReference>
<dbReference type="PRINTS" id="PR00992">
    <property type="entry name" value="ALARACEMASE"/>
</dbReference>
<dbReference type="InterPro" id="IPR001608">
    <property type="entry name" value="Ala_racemase_N"/>
</dbReference>
<dbReference type="GO" id="GO:0008784">
    <property type="term" value="F:alanine racemase activity"/>
    <property type="evidence" value="ECO:0007669"/>
    <property type="project" value="UniProtKB-UniRule"/>
</dbReference>
<evidence type="ECO:0000256" key="2">
    <source>
        <dbReference type="ARBA" id="ARBA00001933"/>
    </source>
</evidence>
<dbReference type="GO" id="GO:0005829">
    <property type="term" value="C:cytosol"/>
    <property type="evidence" value="ECO:0007669"/>
    <property type="project" value="TreeGrafter"/>
</dbReference>